<keyword evidence="1" id="KW-0812">Transmembrane</keyword>
<dbReference type="RefSeq" id="WP_261497881.1">
    <property type="nucleotide sequence ID" value="NZ_JAOCQF010000011.1"/>
</dbReference>
<sequence length="53" mass="5913">MIPHLLILIAVFPLQLALGWWNDKHGLFDSGEVGFWGTIIFVVAEMAYLGALQ</sequence>
<keyword evidence="3" id="KW-1185">Reference proteome</keyword>
<organism evidence="2 3">
    <name type="scientific">Albidovulum sediminis</name>
    <dbReference type="NCBI Taxonomy" id="3066345"/>
    <lineage>
        <taxon>Bacteria</taxon>
        <taxon>Pseudomonadati</taxon>
        <taxon>Pseudomonadota</taxon>
        <taxon>Alphaproteobacteria</taxon>
        <taxon>Rhodobacterales</taxon>
        <taxon>Paracoccaceae</taxon>
        <taxon>Albidovulum</taxon>
    </lineage>
</organism>
<name>A0ABT2NSZ5_9RHOB</name>
<gene>
    <name evidence="2" type="ORF">N5I32_21105</name>
</gene>
<protein>
    <submittedName>
        <fullName evidence="2">Uncharacterized protein</fullName>
    </submittedName>
</protein>
<evidence type="ECO:0000256" key="1">
    <source>
        <dbReference type="SAM" id="Phobius"/>
    </source>
</evidence>
<feature type="transmembrane region" description="Helical" evidence="1">
    <location>
        <begin position="35"/>
        <end position="52"/>
    </location>
</feature>
<keyword evidence="1" id="KW-0472">Membrane</keyword>
<keyword evidence="1" id="KW-1133">Transmembrane helix</keyword>
<proteinExistence type="predicted"/>
<evidence type="ECO:0000313" key="3">
    <source>
        <dbReference type="Proteomes" id="UP001205601"/>
    </source>
</evidence>
<evidence type="ECO:0000313" key="2">
    <source>
        <dbReference type="EMBL" id="MCT8332019.1"/>
    </source>
</evidence>
<comment type="caution">
    <text evidence="2">The sequence shown here is derived from an EMBL/GenBank/DDBJ whole genome shotgun (WGS) entry which is preliminary data.</text>
</comment>
<reference evidence="3" key="1">
    <citation type="submission" date="2023-07" db="EMBL/GenBank/DDBJ databases">
        <title>Defluviimonas sediminis sp. nov., isolated from mangrove sediment.</title>
        <authorList>
            <person name="Liu L."/>
            <person name="Li J."/>
            <person name="Huang Y."/>
            <person name="Pan J."/>
            <person name="Li M."/>
        </authorList>
    </citation>
    <scope>NUCLEOTIDE SEQUENCE [LARGE SCALE GENOMIC DNA]</scope>
    <source>
        <strain evidence="3">FT324</strain>
    </source>
</reference>
<accession>A0ABT2NSZ5</accession>
<dbReference type="EMBL" id="JAOCQF010000011">
    <property type="protein sequence ID" value="MCT8332019.1"/>
    <property type="molecule type" value="Genomic_DNA"/>
</dbReference>
<dbReference type="Proteomes" id="UP001205601">
    <property type="component" value="Unassembled WGS sequence"/>
</dbReference>